<evidence type="ECO:0000256" key="1">
    <source>
        <dbReference type="ARBA" id="ARBA00004370"/>
    </source>
</evidence>
<dbReference type="InterPro" id="IPR011514">
    <property type="entry name" value="Secretin_N_2"/>
</dbReference>
<dbReference type="Pfam" id="PF00263">
    <property type="entry name" value="Secretin"/>
    <property type="match status" value="1"/>
</dbReference>
<dbReference type="GO" id="GO:0009306">
    <property type="term" value="P:protein secretion"/>
    <property type="evidence" value="ECO:0007669"/>
    <property type="project" value="InterPro"/>
</dbReference>
<dbReference type="NCBIfam" id="TIGR02520">
    <property type="entry name" value="pilus_B_mal_scr"/>
    <property type="match status" value="1"/>
</dbReference>
<feature type="region of interest" description="Disordered" evidence="4">
    <location>
        <begin position="232"/>
        <end position="259"/>
    </location>
</feature>
<organism evidence="7 8">
    <name type="scientific">Candidatus Williamhamiltonella defendens</name>
    <dbReference type="NCBI Taxonomy" id="138072"/>
    <lineage>
        <taxon>Bacteria</taxon>
        <taxon>Pseudomonadati</taxon>
        <taxon>Pseudomonadota</taxon>
        <taxon>Gammaproteobacteria</taxon>
        <taxon>Enterobacterales</taxon>
        <taxon>Enterobacteriaceae</taxon>
        <taxon>aphid secondary symbionts</taxon>
        <taxon>Candidatus Williamhamiltonella</taxon>
    </lineage>
</organism>
<protein>
    <submittedName>
        <fullName evidence="7">PilN family type IVB pilus formation outer membrane protein</fullName>
    </submittedName>
</protein>
<feature type="region of interest" description="Disordered" evidence="4">
    <location>
        <begin position="123"/>
        <end position="157"/>
    </location>
</feature>
<dbReference type="GO" id="GO:0019867">
    <property type="term" value="C:outer membrane"/>
    <property type="evidence" value="ECO:0007669"/>
    <property type="project" value="InterPro"/>
</dbReference>
<evidence type="ECO:0000313" key="8">
    <source>
        <dbReference type="Proteomes" id="UP000792865"/>
    </source>
</evidence>
<dbReference type="InterPro" id="IPR050810">
    <property type="entry name" value="Bact_Secretion_Sys_Channel"/>
</dbReference>
<evidence type="ECO:0000259" key="5">
    <source>
        <dbReference type="Pfam" id="PF00263"/>
    </source>
</evidence>
<evidence type="ECO:0000256" key="2">
    <source>
        <dbReference type="ARBA" id="ARBA00022729"/>
    </source>
</evidence>
<dbReference type="RefSeq" id="WP_095034941.1">
    <property type="nucleotide sequence ID" value="NZ_CAWNYN010000003.1"/>
</dbReference>
<evidence type="ECO:0000256" key="3">
    <source>
        <dbReference type="ARBA" id="ARBA00023136"/>
    </source>
</evidence>
<dbReference type="AlphaFoldDB" id="A0AAC9VHY6"/>
<dbReference type="EMBL" id="CP022934">
    <property type="protein sequence ID" value="ASV34535.1"/>
    <property type="molecule type" value="Genomic_DNA"/>
</dbReference>
<dbReference type="GO" id="GO:0009297">
    <property type="term" value="P:pilus assembly"/>
    <property type="evidence" value="ECO:0007669"/>
    <property type="project" value="InterPro"/>
</dbReference>
<evidence type="ECO:0000259" key="6">
    <source>
        <dbReference type="Pfam" id="PF07655"/>
    </source>
</evidence>
<geneLocation type="plasmid" evidence="7 8">
    <name>p2_M47_H.defensa</name>
</geneLocation>
<gene>
    <name evidence="7" type="ORF">CJJ18_11075</name>
</gene>
<proteinExistence type="predicted"/>
<dbReference type="PANTHER" id="PTHR30332">
    <property type="entry name" value="PROBABLE GENERAL SECRETION PATHWAY PROTEIN D"/>
    <property type="match status" value="1"/>
</dbReference>
<dbReference type="PROSITE" id="PS51257">
    <property type="entry name" value="PROKAR_LIPOPROTEIN"/>
    <property type="match status" value="1"/>
</dbReference>
<feature type="compositionally biased region" description="Basic and acidic residues" evidence="4">
    <location>
        <begin position="132"/>
        <end position="142"/>
    </location>
</feature>
<feature type="domain" description="Type II/III secretion system secretin-like" evidence="5">
    <location>
        <begin position="394"/>
        <end position="536"/>
    </location>
</feature>
<dbReference type="InterPro" id="IPR013359">
    <property type="entry name" value="Pilus_4B_PilN"/>
</dbReference>
<dbReference type="Pfam" id="PF07655">
    <property type="entry name" value="Secretin_N_2"/>
    <property type="match status" value="1"/>
</dbReference>
<feature type="domain" description="Secretin N-terminal" evidence="6">
    <location>
        <begin position="216"/>
        <end position="290"/>
    </location>
</feature>
<comment type="subcellular location">
    <subcellularLocation>
        <location evidence="1">Membrane</location>
    </subcellularLocation>
</comment>
<keyword evidence="2" id="KW-0732">Signal</keyword>
<reference evidence="7" key="1">
    <citation type="submission" date="2017-08" db="EMBL/GenBank/DDBJ databases">
        <title>Genome sequence of Candidatus Hamiltonella defensa from Acyrthosiphon pisum strain MI47.</title>
        <authorList>
            <person name="Patel V.A."/>
            <person name="Chevignon G."/>
            <person name="Russell J.A."/>
            <person name="Oliver K.M."/>
        </authorList>
    </citation>
    <scope>NUCLEOTIDE SEQUENCE</scope>
    <source>
        <strain evidence="7">MI47</strain>
        <plasmid evidence="7">p2_M47_H.defensa</plasmid>
    </source>
</reference>
<accession>A0AAC9VHY6</accession>
<keyword evidence="3" id="KW-0472">Membrane</keyword>
<evidence type="ECO:0000313" key="7">
    <source>
        <dbReference type="EMBL" id="ASV34535.1"/>
    </source>
</evidence>
<dbReference type="PANTHER" id="PTHR30332:SF24">
    <property type="entry name" value="SECRETIN GSPD-RELATED"/>
    <property type="match status" value="1"/>
</dbReference>
<evidence type="ECO:0000256" key="4">
    <source>
        <dbReference type="SAM" id="MobiDB-lite"/>
    </source>
</evidence>
<sequence>MTRRDTHEQAILGGCLSIALFLSGCAGHRRVNDVMKAAQTDSDKVSALLKDASTARPVVKLYQEQWINPVPIKSVTKAIPEKMRRCHMTYKTSQPQTIYQFAQDVTQQCGLRVKVSPDVADMLSRGTSSRGGQDHIQNRDRGPSPVPPLDNNGMMPLPSMDIQTSRLNSETASMNSTITDVAYSGKVAGLLDMVTARLGISWRVKNEEITLFYLETRRFNIDPTNAKYSLKNHQKSGLSTQSSTGGGGSSSGSSTSQQTEMANDLYGDIQKTAESMLTPGVGRLSLNQTSGVVVVTDVPEVVNRIGEYLRDENIKLSKQVLLKVVVYTVHTETADQSGIDWNVIFKSLSGKYGIHVANAFNAGSNLANGGFEILQTATGRASQWAGSQFLLQALSEQVKVSDVKTLSIMTTNLATAGMQIGKQTTYLRETSVTTGNTTTGAEPVQSLEPGEITTGTNINIMPKILADNEKMMLTMMMDISSLNRLRRIENRNKTESIEAPDTASRSIPQRVWLKPGETVLMSGFEQNIQDGSQQGVGSSRHFLFGGGMSGKSKKESFVITITPLLR</sequence>
<keyword evidence="7" id="KW-0614">Plasmid</keyword>
<dbReference type="InterPro" id="IPR004846">
    <property type="entry name" value="T2SS/T3SS_dom"/>
</dbReference>
<name>A0AAC9VHY6_9ENTR</name>
<dbReference type="Proteomes" id="UP000792865">
    <property type="component" value="Plasmid p2_M47_H.defensa"/>
</dbReference>